<dbReference type="SUPFAM" id="SSF55347">
    <property type="entry name" value="Glyceraldehyde-3-phosphate dehydrogenase-like, C-terminal domain"/>
    <property type="match status" value="1"/>
</dbReference>
<dbReference type="Proteomes" id="UP000011083">
    <property type="component" value="Unassembled WGS sequence"/>
</dbReference>
<keyword evidence="5" id="KW-1185">Reference proteome</keyword>
<evidence type="ECO:0000256" key="1">
    <source>
        <dbReference type="SAM" id="MobiDB-lite"/>
    </source>
</evidence>
<dbReference type="InterPro" id="IPR051450">
    <property type="entry name" value="Gfo/Idh/MocA_Oxidoreductases"/>
</dbReference>
<dbReference type="Pfam" id="PF01408">
    <property type="entry name" value="GFO_IDH_MocA"/>
    <property type="match status" value="1"/>
</dbReference>
<name>L8GZ28_ACACF</name>
<dbReference type="AlphaFoldDB" id="L8GZ28"/>
<dbReference type="Gene3D" id="3.40.50.720">
    <property type="entry name" value="NAD(P)-binding Rossmann-like Domain"/>
    <property type="match status" value="1"/>
</dbReference>
<dbReference type="VEuPathDB" id="AmoebaDB:ACA1_061040"/>
<dbReference type="STRING" id="1257118.L8GZ28"/>
<feature type="domain" description="Gfo/Idh/MocA-like oxidoreductase N-terminal" evidence="2">
    <location>
        <begin position="41"/>
        <end position="171"/>
    </location>
</feature>
<dbReference type="InterPro" id="IPR004104">
    <property type="entry name" value="Gfo/Idh/MocA-like_OxRdtase_C"/>
</dbReference>
<dbReference type="EMBL" id="KB007974">
    <property type="protein sequence ID" value="ELR17366.1"/>
    <property type="molecule type" value="Genomic_DNA"/>
</dbReference>
<evidence type="ECO:0000313" key="4">
    <source>
        <dbReference type="EMBL" id="ELR17366.1"/>
    </source>
</evidence>
<dbReference type="RefSeq" id="XP_004339379.1">
    <property type="nucleotide sequence ID" value="XM_004339331.1"/>
</dbReference>
<protein>
    <submittedName>
        <fullName evidence="4">Oxidoreductase family, NADbinding Rossmann fold domain containing protein</fullName>
    </submittedName>
</protein>
<organism evidence="4 5">
    <name type="scientific">Acanthamoeba castellanii (strain ATCC 30010 / Neff)</name>
    <dbReference type="NCBI Taxonomy" id="1257118"/>
    <lineage>
        <taxon>Eukaryota</taxon>
        <taxon>Amoebozoa</taxon>
        <taxon>Discosea</taxon>
        <taxon>Longamoebia</taxon>
        <taxon>Centramoebida</taxon>
        <taxon>Acanthamoebidae</taxon>
        <taxon>Acanthamoeba</taxon>
    </lineage>
</organism>
<proteinExistence type="predicted"/>
<feature type="domain" description="Gfo/Idh/MocA-like oxidoreductase C-terminal" evidence="3">
    <location>
        <begin position="183"/>
        <end position="404"/>
    </location>
</feature>
<dbReference type="GO" id="GO:0000166">
    <property type="term" value="F:nucleotide binding"/>
    <property type="evidence" value="ECO:0007669"/>
    <property type="project" value="InterPro"/>
</dbReference>
<evidence type="ECO:0000313" key="5">
    <source>
        <dbReference type="Proteomes" id="UP000011083"/>
    </source>
</evidence>
<gene>
    <name evidence="4" type="ORF">ACA1_061040</name>
</gene>
<dbReference type="Gene3D" id="3.30.360.10">
    <property type="entry name" value="Dihydrodipicolinate Reductase, domain 2"/>
    <property type="match status" value="1"/>
</dbReference>
<accession>L8GZ28</accession>
<feature type="region of interest" description="Disordered" evidence="1">
    <location>
        <begin position="1"/>
        <end position="26"/>
    </location>
</feature>
<dbReference type="OMA" id="IEASEHI"/>
<dbReference type="Pfam" id="PF02894">
    <property type="entry name" value="GFO_IDH_MocA_C"/>
    <property type="match status" value="1"/>
</dbReference>
<dbReference type="PANTHER" id="PTHR43377">
    <property type="entry name" value="BILIVERDIN REDUCTASE A"/>
    <property type="match status" value="1"/>
</dbReference>
<dbReference type="OrthoDB" id="2129491at2759"/>
<dbReference type="InterPro" id="IPR036291">
    <property type="entry name" value="NAD(P)-bd_dom_sf"/>
</dbReference>
<dbReference type="GeneID" id="14918000"/>
<evidence type="ECO:0000259" key="3">
    <source>
        <dbReference type="Pfam" id="PF02894"/>
    </source>
</evidence>
<dbReference type="InterPro" id="IPR000683">
    <property type="entry name" value="Gfo/Idh/MocA-like_OxRdtase_N"/>
</dbReference>
<dbReference type="KEGG" id="acan:ACA1_061040"/>
<dbReference type="PANTHER" id="PTHR43377:SF2">
    <property type="entry name" value="BINDING ROSSMANN FOLD OXIDOREDUCTASE, PUTATIVE (AFU_ORTHOLOGUE AFUA_4G00560)-RELATED"/>
    <property type="match status" value="1"/>
</dbReference>
<sequence length="426" mass="47691">MGLSESKAASARGATPPNENQQKVEVEVPREREYVHKEPVGVVVIGLGQRMCTLLRFLLLKHGRLVQIRAFCDDSPQAIQQGLEHLKLVTDVDYSETVPTFTSHEELFAAGLDFTWVLIGSKNYLHKVHCVAAFEQGKHVFCEKPLATTLEDCVAIREASQASGKLFSTGFVLRHASFYQKIKEILDSGKLGRIVSVEANETLMPAHGGYIMRNWRRHRDQTGPHILEKCCHDIDILNWLLESLPSRVASFAGLDIFVPENKPPPEVSRAYRTWPAWEEVDPFDSDKDTEDNQVVIMEYRNKVRVTFHTNCNSALPERSLRIFGVKGALIGDLFTGKIKLCLVENDIVQAIRCRTGDLHGGADEIIVDDLVQSIDEETPPKASGEEGFRSAVVCLVIDQARASGQVESLEQVWPRFGIDDDHHNEA</sequence>
<reference evidence="4 5" key="1">
    <citation type="journal article" date="2013" name="Genome Biol.">
        <title>Genome of Acanthamoeba castellanii highlights extensive lateral gene transfer and early evolution of tyrosine kinase signaling.</title>
        <authorList>
            <person name="Clarke M."/>
            <person name="Lohan A.J."/>
            <person name="Liu B."/>
            <person name="Lagkouvardos I."/>
            <person name="Roy S."/>
            <person name="Zafar N."/>
            <person name="Bertelli C."/>
            <person name="Schilde C."/>
            <person name="Kianianmomeni A."/>
            <person name="Burglin T.R."/>
            <person name="Frech C."/>
            <person name="Turcotte B."/>
            <person name="Kopec K.O."/>
            <person name="Synnott J.M."/>
            <person name="Choo C."/>
            <person name="Paponov I."/>
            <person name="Finkler A."/>
            <person name="Soon Heng Tan C."/>
            <person name="Hutchins A.P."/>
            <person name="Weinmeier T."/>
            <person name="Rattei T."/>
            <person name="Chu J.S."/>
            <person name="Gimenez G."/>
            <person name="Irimia M."/>
            <person name="Rigden D.J."/>
            <person name="Fitzpatrick D.A."/>
            <person name="Lorenzo-Morales J."/>
            <person name="Bateman A."/>
            <person name="Chiu C.H."/>
            <person name="Tang P."/>
            <person name="Hegemann P."/>
            <person name="Fromm H."/>
            <person name="Raoult D."/>
            <person name="Greub G."/>
            <person name="Miranda-Saavedra D."/>
            <person name="Chen N."/>
            <person name="Nash P."/>
            <person name="Ginger M.L."/>
            <person name="Horn M."/>
            <person name="Schaap P."/>
            <person name="Caler L."/>
            <person name="Loftus B."/>
        </authorList>
    </citation>
    <scope>NUCLEOTIDE SEQUENCE [LARGE SCALE GENOMIC DNA]</scope>
    <source>
        <strain evidence="4 5">Neff</strain>
    </source>
</reference>
<evidence type="ECO:0000259" key="2">
    <source>
        <dbReference type="Pfam" id="PF01408"/>
    </source>
</evidence>
<dbReference type="SUPFAM" id="SSF51735">
    <property type="entry name" value="NAD(P)-binding Rossmann-fold domains"/>
    <property type="match status" value="1"/>
</dbReference>